<dbReference type="OrthoDB" id="9780267at2"/>
<evidence type="ECO:0000313" key="2">
    <source>
        <dbReference type="EMBL" id="RDB31479.1"/>
    </source>
</evidence>
<reference evidence="2 3" key="1">
    <citation type="submission" date="2018-07" db="EMBL/GenBank/DDBJ databases">
        <title>Comparative genomics of the Candidatus Parilichlamydiaceae reveals evidence of convergent evolution and genome reduction in the phylum Chlamydiae.</title>
        <authorList>
            <person name="Taylor-Brown A."/>
            <person name="Polkinghorne A."/>
        </authorList>
    </citation>
    <scope>NUCLEOTIDE SEQUENCE [LARGE SCALE GENOMIC DNA]</scope>
    <source>
        <strain evidence="2 3">Hat2</strain>
    </source>
</reference>
<dbReference type="Proteomes" id="UP000253816">
    <property type="component" value="Unassembled WGS sequence"/>
</dbReference>
<dbReference type="PANTHER" id="PTHR31876">
    <property type="entry name" value="COV-LIKE PROTEIN 1"/>
    <property type="match status" value="1"/>
</dbReference>
<name>A0A369KA53_9BACT</name>
<evidence type="ECO:0000313" key="3">
    <source>
        <dbReference type="Proteomes" id="UP000253816"/>
    </source>
</evidence>
<keyword evidence="3" id="KW-1185">Reference proteome</keyword>
<sequence>MAQGKKRQIGNSIRNHFLSGLAIVLPLVTTALVAKFALRILTTPFVSGISFLLGTNVVYEHRLLFYLVEVAVLAIMAISTVLIGAVTRWYVVKKMVEVGENLLNKIPFVRIVYKASREVMQSFVASSQAPFKEVVLVPFPHSGSYALAFLIKEEGKWDKGNPESVFISVFVPTTPNPTTGFILLVNRELIVPTDLSMEEGLKFVISCGVIDLRDVFSPHNTQE</sequence>
<proteinExistence type="predicted"/>
<feature type="transmembrane region" description="Helical" evidence="1">
    <location>
        <begin position="63"/>
        <end position="86"/>
    </location>
</feature>
<organism evidence="2 3">
    <name type="scientific">Candidatus Similichlamydia laticola</name>
    <dbReference type="NCBI Taxonomy" id="2170265"/>
    <lineage>
        <taxon>Bacteria</taxon>
        <taxon>Pseudomonadati</taxon>
        <taxon>Chlamydiota</taxon>
        <taxon>Chlamydiia</taxon>
        <taxon>Parachlamydiales</taxon>
        <taxon>Candidatus Parilichlamydiaceae</taxon>
        <taxon>Candidatus Similichlamydia</taxon>
    </lineage>
</organism>
<protein>
    <recommendedName>
        <fullName evidence="4">Transporter</fullName>
    </recommendedName>
</protein>
<dbReference type="EMBL" id="QQBG01000014">
    <property type="protein sequence ID" value="RDB31479.1"/>
    <property type="molecule type" value="Genomic_DNA"/>
</dbReference>
<comment type="caution">
    <text evidence="2">The sequence shown here is derived from an EMBL/GenBank/DDBJ whole genome shotgun (WGS) entry which is preliminary data.</text>
</comment>
<dbReference type="RefSeq" id="WP_114544349.1">
    <property type="nucleotide sequence ID" value="NZ_QQBG01000014.1"/>
</dbReference>
<dbReference type="AlphaFoldDB" id="A0A369KA53"/>
<evidence type="ECO:0008006" key="4">
    <source>
        <dbReference type="Google" id="ProtNLM"/>
    </source>
</evidence>
<dbReference type="InterPro" id="IPR007462">
    <property type="entry name" value="COV1-like"/>
</dbReference>
<evidence type="ECO:0000256" key="1">
    <source>
        <dbReference type="SAM" id="Phobius"/>
    </source>
</evidence>
<dbReference type="PANTHER" id="PTHR31876:SF26">
    <property type="entry name" value="PROTEIN LIKE COV 2"/>
    <property type="match status" value="1"/>
</dbReference>
<keyword evidence="1" id="KW-0812">Transmembrane</keyword>
<keyword evidence="1" id="KW-0472">Membrane</keyword>
<gene>
    <name evidence="2" type="ORF">HAT2_00405</name>
</gene>
<keyword evidence="1" id="KW-1133">Transmembrane helix</keyword>
<dbReference type="Pfam" id="PF04367">
    <property type="entry name" value="DUF502"/>
    <property type="match status" value="1"/>
</dbReference>
<accession>A0A369KA53</accession>
<feature type="transmembrane region" description="Helical" evidence="1">
    <location>
        <begin position="21"/>
        <end position="43"/>
    </location>
</feature>